<keyword evidence="2" id="KW-0472">Membrane</keyword>
<protein>
    <submittedName>
        <fullName evidence="3">Uncharacterized protein</fullName>
    </submittedName>
</protein>
<feature type="transmembrane region" description="Helical" evidence="2">
    <location>
        <begin position="133"/>
        <end position="153"/>
    </location>
</feature>
<proteinExistence type="predicted"/>
<accession>A0AAN9TNV4</accession>
<comment type="caution">
    <text evidence="3">The sequence shown here is derived from an EMBL/GenBank/DDBJ whole genome shotgun (WGS) entry which is preliminary data.</text>
</comment>
<keyword evidence="4" id="KW-1185">Reference proteome</keyword>
<evidence type="ECO:0000256" key="2">
    <source>
        <dbReference type="SAM" id="Phobius"/>
    </source>
</evidence>
<evidence type="ECO:0000256" key="1">
    <source>
        <dbReference type="SAM" id="MobiDB-lite"/>
    </source>
</evidence>
<sequence length="263" mass="29240">MATKDSAAEDQMSSRDDDESGDHDDLKAGSSLNGASQRPLFLQLAYSERGVDVSVDRAFVCDANDGEMRGIYIRLSHPSPTPNHGVGELPCQIRPEKFSTFIPSVRRLLHAVAFSRLISSTPRLPAPCATTSALIFIVWLLDVFTKIFIYAVFKNTPYFLLGAALQYAIFVYVMYVYVHTGRRVNYVGWWMDENATAAGTLRHSWVPAARRNVRGDENCAGLCWAAKAESRSRWPLTCGDSRVADRRVRDCENVRSIGAPTSV</sequence>
<evidence type="ECO:0000313" key="4">
    <source>
        <dbReference type="Proteomes" id="UP001367676"/>
    </source>
</evidence>
<gene>
    <name evidence="3" type="ORF">V9T40_008608</name>
</gene>
<evidence type="ECO:0000313" key="3">
    <source>
        <dbReference type="EMBL" id="KAK7601167.1"/>
    </source>
</evidence>
<keyword evidence="2" id="KW-0812">Transmembrane</keyword>
<reference evidence="3 4" key="1">
    <citation type="submission" date="2024-03" db="EMBL/GenBank/DDBJ databases">
        <title>Adaptation during the transition from Ophiocordyceps entomopathogen to insect associate is accompanied by gene loss and intensified selection.</title>
        <authorList>
            <person name="Ward C.M."/>
            <person name="Onetto C.A."/>
            <person name="Borneman A.R."/>
        </authorList>
    </citation>
    <scope>NUCLEOTIDE SEQUENCE [LARGE SCALE GENOMIC DNA]</scope>
    <source>
        <strain evidence="3">AWRI1</strain>
        <tissue evidence="3">Single Adult Female</tissue>
    </source>
</reference>
<name>A0AAN9TNV4_9HEMI</name>
<dbReference type="Proteomes" id="UP001367676">
    <property type="component" value="Unassembled WGS sequence"/>
</dbReference>
<keyword evidence="2" id="KW-1133">Transmembrane helix</keyword>
<organism evidence="3 4">
    <name type="scientific">Parthenolecanium corni</name>
    <dbReference type="NCBI Taxonomy" id="536013"/>
    <lineage>
        <taxon>Eukaryota</taxon>
        <taxon>Metazoa</taxon>
        <taxon>Ecdysozoa</taxon>
        <taxon>Arthropoda</taxon>
        <taxon>Hexapoda</taxon>
        <taxon>Insecta</taxon>
        <taxon>Pterygota</taxon>
        <taxon>Neoptera</taxon>
        <taxon>Paraneoptera</taxon>
        <taxon>Hemiptera</taxon>
        <taxon>Sternorrhyncha</taxon>
        <taxon>Coccoidea</taxon>
        <taxon>Coccidae</taxon>
        <taxon>Parthenolecanium</taxon>
    </lineage>
</organism>
<feature type="region of interest" description="Disordered" evidence="1">
    <location>
        <begin position="1"/>
        <end position="32"/>
    </location>
</feature>
<dbReference type="EMBL" id="JBBCAQ010000010">
    <property type="protein sequence ID" value="KAK7601167.1"/>
    <property type="molecule type" value="Genomic_DNA"/>
</dbReference>
<feature type="transmembrane region" description="Helical" evidence="2">
    <location>
        <begin position="159"/>
        <end position="178"/>
    </location>
</feature>
<dbReference type="AlphaFoldDB" id="A0AAN9TNV4"/>